<feature type="region of interest" description="Disordered" evidence="1">
    <location>
        <begin position="108"/>
        <end position="303"/>
    </location>
</feature>
<dbReference type="AlphaFoldDB" id="A0A8H3YM22"/>
<dbReference type="EMBL" id="WNWQ01000998">
    <property type="protein sequence ID" value="KAE9962636.1"/>
    <property type="molecule type" value="Genomic_DNA"/>
</dbReference>
<gene>
    <name evidence="2" type="ORF">BLS_010188</name>
    <name evidence="3" type="ORF">EG328_008591</name>
</gene>
<reference evidence="2 4" key="1">
    <citation type="submission" date="2019-11" db="EMBL/GenBank/DDBJ databases">
        <title>Venturia inaequalis Genome Resource.</title>
        <authorList>
            <person name="Lichtner F.J."/>
        </authorList>
    </citation>
    <scope>NUCLEOTIDE SEQUENCE [LARGE SCALE GENOMIC DNA]</scope>
    <source>
        <strain evidence="3 5">120213</strain>
        <strain evidence="2">Bline_iso_100314</strain>
    </source>
</reference>
<dbReference type="Proteomes" id="UP000433883">
    <property type="component" value="Unassembled WGS sequence"/>
</dbReference>
<accession>A0A8H3YM22</accession>
<organism evidence="2 4">
    <name type="scientific">Venturia inaequalis</name>
    <name type="common">Apple scab fungus</name>
    <dbReference type="NCBI Taxonomy" id="5025"/>
    <lineage>
        <taxon>Eukaryota</taxon>
        <taxon>Fungi</taxon>
        <taxon>Dikarya</taxon>
        <taxon>Ascomycota</taxon>
        <taxon>Pezizomycotina</taxon>
        <taxon>Dothideomycetes</taxon>
        <taxon>Pleosporomycetidae</taxon>
        <taxon>Venturiales</taxon>
        <taxon>Venturiaceae</taxon>
        <taxon>Venturia</taxon>
    </lineage>
</organism>
<protein>
    <submittedName>
        <fullName evidence="2">Uncharacterized protein</fullName>
    </submittedName>
</protein>
<evidence type="ECO:0000256" key="1">
    <source>
        <dbReference type="SAM" id="MobiDB-lite"/>
    </source>
</evidence>
<feature type="compositionally biased region" description="Basic and acidic residues" evidence="1">
    <location>
        <begin position="275"/>
        <end position="288"/>
    </location>
</feature>
<dbReference type="EMBL" id="WNWS01000491">
    <property type="protein sequence ID" value="KAE9966837.1"/>
    <property type="molecule type" value="Genomic_DNA"/>
</dbReference>
<name>A0A8H3YM22_VENIN</name>
<feature type="compositionally biased region" description="Low complexity" evidence="1">
    <location>
        <begin position="178"/>
        <end position="230"/>
    </location>
</feature>
<evidence type="ECO:0000313" key="2">
    <source>
        <dbReference type="EMBL" id="KAE9962636.1"/>
    </source>
</evidence>
<evidence type="ECO:0000313" key="4">
    <source>
        <dbReference type="Proteomes" id="UP000433883"/>
    </source>
</evidence>
<evidence type="ECO:0000313" key="5">
    <source>
        <dbReference type="Proteomes" id="UP000447873"/>
    </source>
</evidence>
<dbReference type="Proteomes" id="UP000447873">
    <property type="component" value="Unassembled WGS sequence"/>
</dbReference>
<comment type="caution">
    <text evidence="2">The sequence shown here is derived from an EMBL/GenBank/DDBJ whole genome shotgun (WGS) entry which is preliminary data.</text>
</comment>
<proteinExistence type="predicted"/>
<sequence length="460" mass="50292">MAHIPPATKDEFSYSIDSFFVEASGHNHRRATASELEAIFHPKKSSETVKDPVGHWYEAQLRHYGLAPSKNKAVAKTRLLDAVNAGTLEVPKDIKAVESQLAKEWAKKHREARAAVKKAESGASKETTAPKDSKATSKKRKADAKDEPQTQSPAKKSAKAAPKKEKAIPPKKSPKPPTKGASKDATTAKTTAGSKTAATKPKAAKNTAPEASPTKSKPAKSASSKPTQSTTKKETEPRTKQTARRGGATLSGRGRPQTARRGGSSIGASRQSHGVKVEDDEHSVKEEDTNGSSDEMDYQYVNDSNPPTPVFGSLGLLNGTYDITCDDLRQWSMYDDAEFTLIMALQGTEIWMEYDFGMFSGIMHLSRRPYEASDARIEFTWRGVENSEGVITYSGESGWIRFLGSGNIEGMIPCYGDAKFSGTRISGNATRSDRSAASMREEWDGYNEDEYEERRVARWG</sequence>
<evidence type="ECO:0000313" key="3">
    <source>
        <dbReference type="EMBL" id="KAE9966837.1"/>
    </source>
</evidence>